<feature type="domain" description="AAA+ ATPase" evidence="13">
    <location>
        <begin position="212"/>
        <end position="355"/>
    </location>
</feature>
<keyword evidence="6" id="KW-0378">Hydrolase</keyword>
<dbReference type="Pfam" id="PF08740">
    <property type="entry name" value="BCS1_N"/>
    <property type="match status" value="1"/>
</dbReference>
<gene>
    <name evidence="15" type="ORF">H1R20_g10991</name>
</gene>
<keyword evidence="4" id="KW-0547">Nucleotide-binding</keyword>
<comment type="caution">
    <text evidence="15">The sequence shown here is derived from an EMBL/GenBank/DDBJ whole genome shotgun (WGS) entry which is preliminary data.</text>
</comment>
<keyword evidence="16" id="KW-1185">Reference proteome</keyword>
<feature type="region of interest" description="Disordered" evidence="12">
    <location>
        <begin position="444"/>
        <end position="547"/>
    </location>
</feature>
<evidence type="ECO:0000313" key="16">
    <source>
        <dbReference type="Proteomes" id="UP001140091"/>
    </source>
</evidence>
<evidence type="ECO:0000256" key="2">
    <source>
        <dbReference type="ARBA" id="ARBA00007448"/>
    </source>
</evidence>
<dbReference type="InterPro" id="IPR014851">
    <property type="entry name" value="BCS1_N"/>
</dbReference>
<sequence>MVLTRITSHTEYYITAEFHEGDPTYDWIILLLTQEKIWKRTKNFRVTSKTSQRKWSVRVSKPADEDIADYVPTFGHPQLWRWNGYWVEVTRNSAPSGMFSNNPYAPYGDGGAYNGGSSIYLRIYSLDMSVLSRIVEAARAKYLEVSRPYVIVHALDPQNSYNTEIAWNNVKRKAKRPLDSIILEEGVFEGLIADAKEFIDMEEWYADAGIPHRRGYLLHGPPGTGKSSTIYGLAGELKMEIYSLSLAAHFVDDYVLENAATSIPKNSILLIEDIDCAFPSREELEWMEGPPNPYAPPPVSRRSAVTLSGLLNVLDGVGSEEGKLFFATTNYIDHLDPALLRPGRIDKRIQYKLANSMQAEALFKRFYPSKHSKLWEHIYSEKSTSDEKQGAEGDRIMDLARSFADKVPENEFSTAELQGYLLEHKRNPLSAVEDVLGWIENERTQREEKKKREEERKAKAKANRLAGEAGSPFYGLPSPRRDPLEIDVLPPSPAANASPDGCACKASSPPADADGEPRGEGQAPATPPAEAENEDVVVVGLSEGEKA</sequence>
<feature type="compositionally biased region" description="Basic and acidic residues" evidence="12">
    <location>
        <begin position="444"/>
        <end position="457"/>
    </location>
</feature>
<dbReference type="InterPro" id="IPR003593">
    <property type="entry name" value="AAA+_ATPase"/>
</dbReference>
<dbReference type="GO" id="GO:0016887">
    <property type="term" value="F:ATP hydrolysis activity"/>
    <property type="evidence" value="ECO:0007669"/>
    <property type="project" value="InterPro"/>
</dbReference>
<protein>
    <recommendedName>
        <fullName evidence="17">P-loop containing nucleoside triphosphate hydrolase protein</fullName>
    </recommendedName>
</protein>
<evidence type="ECO:0000256" key="4">
    <source>
        <dbReference type="ARBA" id="ARBA00022741"/>
    </source>
</evidence>
<feature type="non-terminal residue" evidence="15">
    <location>
        <position position="1"/>
    </location>
</feature>
<keyword evidence="3" id="KW-0812">Transmembrane</keyword>
<keyword evidence="5" id="KW-0999">Mitochondrion inner membrane</keyword>
<evidence type="ECO:0000256" key="12">
    <source>
        <dbReference type="SAM" id="MobiDB-lite"/>
    </source>
</evidence>
<dbReference type="SUPFAM" id="SSF52540">
    <property type="entry name" value="P-loop containing nucleoside triphosphate hydrolases"/>
    <property type="match status" value="1"/>
</dbReference>
<evidence type="ECO:0000256" key="7">
    <source>
        <dbReference type="ARBA" id="ARBA00022840"/>
    </source>
</evidence>
<evidence type="ECO:0000256" key="6">
    <source>
        <dbReference type="ARBA" id="ARBA00022801"/>
    </source>
</evidence>
<dbReference type="InterPro" id="IPR027417">
    <property type="entry name" value="P-loop_NTPase"/>
</dbReference>
<dbReference type="GO" id="GO:0005524">
    <property type="term" value="F:ATP binding"/>
    <property type="evidence" value="ECO:0007669"/>
    <property type="project" value="UniProtKB-KW"/>
</dbReference>
<comment type="catalytic activity">
    <reaction evidence="11">
        <text>ATP + H2O = ADP + phosphate + H(+)</text>
        <dbReference type="Rhea" id="RHEA:13065"/>
        <dbReference type="ChEBI" id="CHEBI:15377"/>
        <dbReference type="ChEBI" id="CHEBI:15378"/>
        <dbReference type="ChEBI" id="CHEBI:30616"/>
        <dbReference type="ChEBI" id="CHEBI:43474"/>
        <dbReference type="ChEBI" id="CHEBI:456216"/>
    </reaction>
    <physiologicalReaction direction="left-to-right" evidence="11">
        <dbReference type="Rhea" id="RHEA:13066"/>
    </physiologicalReaction>
</comment>
<comment type="similarity">
    <text evidence="2">Belongs to the AAA ATPase family. BCS1 subfamily.</text>
</comment>
<evidence type="ECO:0000256" key="11">
    <source>
        <dbReference type="ARBA" id="ARBA00048778"/>
    </source>
</evidence>
<evidence type="ECO:0000256" key="9">
    <source>
        <dbReference type="ARBA" id="ARBA00023128"/>
    </source>
</evidence>
<dbReference type="Pfam" id="PF00004">
    <property type="entry name" value="AAA"/>
    <property type="match status" value="1"/>
</dbReference>
<dbReference type="SMART" id="SM01024">
    <property type="entry name" value="BCS1_N"/>
    <property type="match status" value="1"/>
</dbReference>
<evidence type="ECO:0000256" key="10">
    <source>
        <dbReference type="ARBA" id="ARBA00023136"/>
    </source>
</evidence>
<dbReference type="InterPro" id="IPR050747">
    <property type="entry name" value="Mitochondrial_chaperone_BCS1"/>
</dbReference>
<organism evidence="15 16">
    <name type="scientific">Candolleomyces eurysporus</name>
    <dbReference type="NCBI Taxonomy" id="2828524"/>
    <lineage>
        <taxon>Eukaryota</taxon>
        <taxon>Fungi</taxon>
        <taxon>Dikarya</taxon>
        <taxon>Basidiomycota</taxon>
        <taxon>Agaricomycotina</taxon>
        <taxon>Agaricomycetes</taxon>
        <taxon>Agaricomycetidae</taxon>
        <taxon>Agaricales</taxon>
        <taxon>Agaricineae</taxon>
        <taxon>Psathyrellaceae</taxon>
        <taxon>Candolleomyces</taxon>
    </lineage>
</organism>
<comment type="subcellular location">
    <subcellularLocation>
        <location evidence="1">Mitochondrion inner membrane</location>
        <topology evidence="1">Single-pass membrane protein</topology>
    </subcellularLocation>
</comment>
<evidence type="ECO:0000256" key="5">
    <source>
        <dbReference type="ARBA" id="ARBA00022792"/>
    </source>
</evidence>
<keyword evidence="10" id="KW-0472">Membrane</keyword>
<evidence type="ECO:0000259" key="14">
    <source>
        <dbReference type="SMART" id="SM01024"/>
    </source>
</evidence>
<proteinExistence type="inferred from homology"/>
<dbReference type="Proteomes" id="UP001140091">
    <property type="component" value="Unassembled WGS sequence"/>
</dbReference>
<evidence type="ECO:0008006" key="17">
    <source>
        <dbReference type="Google" id="ProtNLM"/>
    </source>
</evidence>
<name>A0A9W8J2A2_9AGAR</name>
<dbReference type="Gene3D" id="3.40.50.300">
    <property type="entry name" value="P-loop containing nucleotide triphosphate hydrolases"/>
    <property type="match status" value="1"/>
</dbReference>
<keyword evidence="8" id="KW-1133">Transmembrane helix</keyword>
<dbReference type="EMBL" id="JANBPK010001083">
    <property type="protein sequence ID" value="KAJ2926104.1"/>
    <property type="molecule type" value="Genomic_DNA"/>
</dbReference>
<dbReference type="PANTHER" id="PTHR23070">
    <property type="entry name" value="BCS1 AAA-TYPE ATPASE"/>
    <property type="match status" value="1"/>
</dbReference>
<keyword evidence="7" id="KW-0067">ATP-binding</keyword>
<evidence type="ECO:0000256" key="3">
    <source>
        <dbReference type="ARBA" id="ARBA00022692"/>
    </source>
</evidence>
<evidence type="ECO:0000313" key="15">
    <source>
        <dbReference type="EMBL" id="KAJ2926104.1"/>
    </source>
</evidence>
<dbReference type="InterPro" id="IPR057495">
    <property type="entry name" value="AAA_lid_BCS1"/>
</dbReference>
<dbReference type="OrthoDB" id="10251412at2759"/>
<evidence type="ECO:0000256" key="1">
    <source>
        <dbReference type="ARBA" id="ARBA00004434"/>
    </source>
</evidence>
<reference evidence="15" key="1">
    <citation type="submission" date="2022-06" db="EMBL/GenBank/DDBJ databases">
        <title>Genome Sequence of Candolleomyces eurysporus.</title>
        <authorList>
            <person name="Buettner E."/>
        </authorList>
    </citation>
    <scope>NUCLEOTIDE SEQUENCE</scope>
    <source>
        <strain evidence="15">VTCC 930004</strain>
    </source>
</reference>
<keyword evidence="9" id="KW-0496">Mitochondrion</keyword>
<dbReference type="GO" id="GO:0005743">
    <property type="term" value="C:mitochondrial inner membrane"/>
    <property type="evidence" value="ECO:0007669"/>
    <property type="project" value="UniProtKB-SubCell"/>
</dbReference>
<dbReference type="InterPro" id="IPR003959">
    <property type="entry name" value="ATPase_AAA_core"/>
</dbReference>
<dbReference type="AlphaFoldDB" id="A0A9W8J2A2"/>
<evidence type="ECO:0000259" key="13">
    <source>
        <dbReference type="SMART" id="SM00382"/>
    </source>
</evidence>
<feature type="domain" description="BCS1 N-terminal" evidence="14">
    <location>
        <begin position="1"/>
        <end position="181"/>
    </location>
</feature>
<evidence type="ECO:0000256" key="8">
    <source>
        <dbReference type="ARBA" id="ARBA00022989"/>
    </source>
</evidence>
<dbReference type="SMART" id="SM00382">
    <property type="entry name" value="AAA"/>
    <property type="match status" value="1"/>
</dbReference>
<dbReference type="Pfam" id="PF25426">
    <property type="entry name" value="AAA_lid_BCS1"/>
    <property type="match status" value="1"/>
</dbReference>
<accession>A0A9W8J2A2</accession>